<keyword evidence="1" id="KW-0472">Membrane</keyword>
<evidence type="ECO:0000256" key="1">
    <source>
        <dbReference type="SAM" id="Phobius"/>
    </source>
</evidence>
<gene>
    <name evidence="2" type="ORF">QM524_25380</name>
</gene>
<dbReference type="EMBL" id="JASHIF010000034">
    <property type="protein sequence ID" value="MDI9862583.1"/>
    <property type="molecule type" value="Genomic_DNA"/>
</dbReference>
<organism evidence="2 3">
    <name type="scientific">Flectobacillus roseus</name>
    <dbReference type="NCBI Taxonomy" id="502259"/>
    <lineage>
        <taxon>Bacteria</taxon>
        <taxon>Pseudomonadati</taxon>
        <taxon>Bacteroidota</taxon>
        <taxon>Cytophagia</taxon>
        <taxon>Cytophagales</taxon>
        <taxon>Flectobacillaceae</taxon>
        <taxon>Flectobacillus</taxon>
    </lineage>
</organism>
<feature type="transmembrane region" description="Helical" evidence="1">
    <location>
        <begin position="96"/>
        <end position="115"/>
    </location>
</feature>
<keyword evidence="1" id="KW-0812">Transmembrane</keyword>
<accession>A0ABT6YG59</accession>
<reference evidence="2 3" key="1">
    <citation type="submission" date="2023-05" db="EMBL/GenBank/DDBJ databases">
        <title>Novel species of genus Flectobacillus isolated from stream in China.</title>
        <authorList>
            <person name="Lu H."/>
        </authorList>
    </citation>
    <scope>NUCLEOTIDE SEQUENCE [LARGE SCALE GENOMIC DNA]</scope>
    <source>
        <strain evidence="2 3">KCTC 42575</strain>
    </source>
</reference>
<keyword evidence="3" id="KW-1185">Reference proteome</keyword>
<keyword evidence="1" id="KW-1133">Transmembrane helix</keyword>
<comment type="caution">
    <text evidence="2">The sequence shown here is derived from an EMBL/GenBank/DDBJ whole genome shotgun (WGS) entry which is preliminary data.</text>
</comment>
<dbReference type="RefSeq" id="WP_283346818.1">
    <property type="nucleotide sequence ID" value="NZ_JASHIF010000034.1"/>
</dbReference>
<evidence type="ECO:0000313" key="2">
    <source>
        <dbReference type="EMBL" id="MDI9862583.1"/>
    </source>
</evidence>
<name>A0ABT6YG59_9BACT</name>
<dbReference type="Proteomes" id="UP001236507">
    <property type="component" value="Unassembled WGS sequence"/>
</dbReference>
<evidence type="ECO:0000313" key="3">
    <source>
        <dbReference type="Proteomes" id="UP001236507"/>
    </source>
</evidence>
<sequence>MELTITDTADNFESWLNKEFVTDELRKLISDASILIVPFENLRDTPNPLLFPIRTEEILRYFKEKLPSEQLIDICITDEDYQEFAFYSNYKRLGNFMVKAVAVPIFVTILSAYVYDKYIKEDNTKPQIQIIDKSTHTTIDNSTHTTVNNHISKLTDKKYLEPTHIKFSVTVVDNAGTSKNISYEGPANEIDTVLKSLKEYEK</sequence>
<proteinExistence type="predicted"/>
<protein>
    <submittedName>
        <fullName evidence="2">Uncharacterized protein</fullName>
    </submittedName>
</protein>